<feature type="active site" evidence="3">
    <location>
        <position position="102"/>
    </location>
</feature>
<dbReference type="Pfam" id="PF17763">
    <property type="entry name" value="Asparaginase_C"/>
    <property type="match status" value="1"/>
</dbReference>
<dbReference type="SMART" id="SM00870">
    <property type="entry name" value="Asparaginase"/>
    <property type="match status" value="1"/>
</dbReference>
<dbReference type="PANTHER" id="PTHR11707">
    <property type="entry name" value="L-ASPARAGINASE"/>
    <property type="match status" value="1"/>
</dbReference>
<dbReference type="PROSITE" id="PS00917">
    <property type="entry name" value="ASN_GLN_ASE_2"/>
    <property type="match status" value="1"/>
</dbReference>
<dbReference type="InterPro" id="IPR040919">
    <property type="entry name" value="Asparaginase_C"/>
</dbReference>
<dbReference type="RefSeq" id="WP_170141328.1">
    <property type="nucleotide sequence ID" value="NZ_AP018558.1"/>
</dbReference>
<evidence type="ECO:0000256" key="4">
    <source>
        <dbReference type="SAM" id="MobiDB-lite"/>
    </source>
</evidence>
<dbReference type="SUPFAM" id="SSF53774">
    <property type="entry name" value="Glutaminase/Asparaginase"/>
    <property type="match status" value="1"/>
</dbReference>
<dbReference type="EMBL" id="AP018558">
    <property type="protein sequence ID" value="BBD78071.1"/>
    <property type="molecule type" value="Genomic_DNA"/>
</dbReference>
<dbReference type="Gene3D" id="3.40.50.40">
    <property type="match status" value="1"/>
</dbReference>
<keyword evidence="8" id="KW-1185">Reference proteome</keyword>
<dbReference type="GO" id="GO:0004067">
    <property type="term" value="F:asparaginase activity"/>
    <property type="evidence" value="ECO:0007669"/>
    <property type="project" value="UniProtKB-UniRule"/>
</dbReference>
<dbReference type="InterPro" id="IPR036152">
    <property type="entry name" value="Asp/glu_Ase-like_sf"/>
</dbReference>
<dbReference type="Pfam" id="PF00710">
    <property type="entry name" value="Asparaginase"/>
    <property type="match status" value="1"/>
</dbReference>
<feature type="compositionally biased region" description="Low complexity" evidence="4">
    <location>
        <begin position="190"/>
        <end position="205"/>
    </location>
</feature>
<evidence type="ECO:0000313" key="8">
    <source>
        <dbReference type="Proteomes" id="UP000262004"/>
    </source>
</evidence>
<reference evidence="7 8" key="1">
    <citation type="submission" date="2018-04" db="EMBL/GenBank/DDBJ databases">
        <title>Complete genome sequence of Hydrogenophilus thermoluteolus TH-1.</title>
        <authorList>
            <person name="Arai H."/>
        </authorList>
    </citation>
    <scope>NUCLEOTIDE SEQUENCE [LARGE SCALE GENOMIC DNA]</scope>
    <source>
        <strain evidence="7 8">TH-1</strain>
    </source>
</reference>
<dbReference type="Gene3D" id="3.40.50.1170">
    <property type="entry name" value="L-asparaginase, N-terminal domain"/>
    <property type="match status" value="1"/>
</dbReference>
<sequence length="356" mass="36616">MSSAPDRLTHAPPDATPHLVWIATGGTIAGAGVGHTYTAGAIAAETLAARWRVTSSLPVRVRTPYQIDSKEATPETWQQLHKAVTAALATPGCCGILITHGTDTLEESAALLALTLAPSIPVVLTGAMRPADDPESDGEANFRAALAIAADRATPPGVWVAFAGKIFPALGVRKTHTCARDAFAAVEPLETATTEPAHTPAPASARSAHRIPPDSLPLPLPADWPAVPLLSCTAWDDAVLLNAAVPAAAAFVLLCPGHGSVPTRWYESIRAATASGTPIIRASRCSFGPVLPHPIDAELGTWPAGILSAAQARVAAALVTNATPLPEARDALWRAIAAGTVPYASCPAPHHAANPP</sequence>
<evidence type="ECO:0000313" key="7">
    <source>
        <dbReference type="EMBL" id="BBD78071.1"/>
    </source>
</evidence>
<dbReference type="PIRSF" id="PIRSF001220">
    <property type="entry name" value="L-ASNase_gatD"/>
    <property type="match status" value="1"/>
</dbReference>
<feature type="binding site" evidence="2">
    <location>
        <begin position="102"/>
        <end position="103"/>
    </location>
    <ligand>
        <name>substrate</name>
    </ligand>
</feature>
<dbReference type="Proteomes" id="UP000262004">
    <property type="component" value="Chromosome"/>
</dbReference>
<name>A0A2Z6DZW3_HYDTE</name>
<dbReference type="PANTHER" id="PTHR11707:SF28">
    <property type="entry name" value="60 KDA LYSOPHOSPHOLIPASE"/>
    <property type="match status" value="1"/>
</dbReference>
<evidence type="ECO:0000256" key="1">
    <source>
        <dbReference type="PIRSR" id="PIRSR001220-1"/>
    </source>
</evidence>
<dbReference type="PRINTS" id="PR00139">
    <property type="entry name" value="ASNGLNASE"/>
</dbReference>
<feature type="region of interest" description="Disordered" evidence="4">
    <location>
        <begin position="190"/>
        <end position="212"/>
    </location>
</feature>
<dbReference type="KEGG" id="htl:HPTL_1815"/>
<proteinExistence type="predicted"/>
<accession>A0A2Z6DZW3</accession>
<dbReference type="SFLD" id="SFLDS00057">
    <property type="entry name" value="Glutaminase/Asparaginase"/>
    <property type="match status" value="1"/>
</dbReference>
<dbReference type="PROSITE" id="PS51732">
    <property type="entry name" value="ASN_GLN_ASE_3"/>
    <property type="match status" value="1"/>
</dbReference>
<dbReference type="InterPro" id="IPR006034">
    <property type="entry name" value="Asparaginase/glutaminase-like"/>
</dbReference>
<dbReference type="InterPro" id="IPR027474">
    <property type="entry name" value="L-asparaginase_N"/>
</dbReference>
<organism evidence="7 8">
    <name type="scientific">Hydrogenophilus thermoluteolus</name>
    <name type="common">Pseudomonas hydrogenothermophila</name>
    <dbReference type="NCBI Taxonomy" id="297"/>
    <lineage>
        <taxon>Bacteria</taxon>
        <taxon>Pseudomonadati</taxon>
        <taxon>Pseudomonadota</taxon>
        <taxon>Hydrogenophilia</taxon>
        <taxon>Hydrogenophilales</taxon>
        <taxon>Hydrogenophilaceae</taxon>
        <taxon>Hydrogenophilus</taxon>
    </lineage>
</organism>
<feature type="binding site" evidence="2">
    <location>
        <position position="69"/>
    </location>
    <ligand>
        <name>substrate</name>
    </ligand>
</feature>
<evidence type="ECO:0000256" key="2">
    <source>
        <dbReference type="PIRSR" id="PIRSR001220-2"/>
    </source>
</evidence>
<feature type="domain" description="Asparaginase/glutaminase C-terminal" evidence="6">
    <location>
        <begin position="227"/>
        <end position="324"/>
    </location>
</feature>
<evidence type="ECO:0000259" key="5">
    <source>
        <dbReference type="Pfam" id="PF00710"/>
    </source>
</evidence>
<evidence type="ECO:0000259" key="6">
    <source>
        <dbReference type="Pfam" id="PF17763"/>
    </source>
</evidence>
<dbReference type="InterPro" id="IPR027473">
    <property type="entry name" value="L-asparaginase_C"/>
</dbReference>
<evidence type="ECO:0000256" key="3">
    <source>
        <dbReference type="PROSITE-ProRule" id="PRU10100"/>
    </source>
</evidence>
<dbReference type="AlphaFoldDB" id="A0A2Z6DZW3"/>
<dbReference type="PIRSF" id="PIRSF500176">
    <property type="entry name" value="L_ASNase"/>
    <property type="match status" value="1"/>
</dbReference>
<dbReference type="InterPro" id="IPR027475">
    <property type="entry name" value="Asparaginase/glutaminase_AS2"/>
</dbReference>
<protein>
    <submittedName>
        <fullName evidence="7">L-asparaginase</fullName>
    </submittedName>
</protein>
<gene>
    <name evidence="7" type="ORF">HPTL_1815</name>
</gene>
<feature type="domain" description="L-asparaginase N-terminal" evidence="5">
    <location>
        <begin position="20"/>
        <end position="188"/>
    </location>
</feature>
<dbReference type="InterPro" id="IPR037152">
    <property type="entry name" value="L-asparaginase_N_sf"/>
</dbReference>
<feature type="active site" description="O-isoaspartyl threonine intermediate" evidence="1">
    <location>
        <position position="27"/>
    </location>
</feature>